<dbReference type="AlphaFoldDB" id="A0A0S7WSU2"/>
<accession>A0A0S7WSU2</accession>
<dbReference type="FunFam" id="3.40.50.720:FF:000084">
    <property type="entry name" value="Short-chain dehydrogenase reductase"/>
    <property type="match status" value="1"/>
</dbReference>
<dbReference type="PANTHER" id="PTHR42879:SF2">
    <property type="entry name" value="3-OXOACYL-[ACYL-CARRIER-PROTEIN] REDUCTASE FABG"/>
    <property type="match status" value="1"/>
</dbReference>
<dbReference type="PANTHER" id="PTHR42879">
    <property type="entry name" value="3-OXOACYL-(ACYL-CARRIER-PROTEIN) REDUCTASE"/>
    <property type="match status" value="1"/>
</dbReference>
<dbReference type="InterPro" id="IPR050259">
    <property type="entry name" value="SDR"/>
</dbReference>
<reference evidence="2 3" key="1">
    <citation type="journal article" date="2015" name="Microbiome">
        <title>Genomic resolution of linkages in carbon, nitrogen, and sulfur cycling among widespread estuary sediment bacteria.</title>
        <authorList>
            <person name="Baker B.J."/>
            <person name="Lazar C.S."/>
            <person name="Teske A.P."/>
            <person name="Dick G.J."/>
        </authorList>
    </citation>
    <scope>NUCLEOTIDE SEQUENCE [LARGE SCALE GENOMIC DNA]</scope>
    <source>
        <strain evidence="2">DG_24</strain>
    </source>
</reference>
<dbReference type="InterPro" id="IPR002347">
    <property type="entry name" value="SDR_fam"/>
</dbReference>
<evidence type="ECO:0000313" key="2">
    <source>
        <dbReference type="EMBL" id="KPJ53107.1"/>
    </source>
</evidence>
<proteinExistence type="inferred from homology"/>
<comment type="similarity">
    <text evidence="1">Belongs to the short-chain dehydrogenases/reductases (SDR) family.</text>
</comment>
<dbReference type="Gene3D" id="3.40.50.720">
    <property type="entry name" value="NAD(P)-binding Rossmann-like Domain"/>
    <property type="match status" value="1"/>
</dbReference>
<dbReference type="PRINTS" id="PR00080">
    <property type="entry name" value="SDRFAMILY"/>
</dbReference>
<dbReference type="Proteomes" id="UP000052008">
    <property type="component" value="Unassembled WGS sequence"/>
</dbReference>
<protein>
    <recommendedName>
        <fullName evidence="4">3-oxoacyl-ACP reductase</fullName>
    </recommendedName>
</protein>
<evidence type="ECO:0000313" key="3">
    <source>
        <dbReference type="Proteomes" id="UP000052008"/>
    </source>
</evidence>
<evidence type="ECO:0008006" key="4">
    <source>
        <dbReference type="Google" id="ProtNLM"/>
    </source>
</evidence>
<dbReference type="SUPFAM" id="SSF51735">
    <property type="entry name" value="NAD(P)-binding Rossmann-fold domains"/>
    <property type="match status" value="1"/>
</dbReference>
<gene>
    <name evidence="2" type="ORF">AMJ39_05885</name>
</gene>
<dbReference type="EMBL" id="LIZS01000030">
    <property type="protein sequence ID" value="KPJ53107.1"/>
    <property type="molecule type" value="Genomic_DNA"/>
</dbReference>
<sequence>MELAELGLSLAGHVGLVTGGARGIGSEIARELARRGADIAISYLASEERAAEVRESIRKMGRRSEYFQADVSHIDEVERLIGVVWSELGGLDILVNNVGPFLHKKVGDLALEEWHSTIDTNLHSTYYCCRAALPRMRERGWGRIINIAVAGSDRARAAVMTAPYAIAKLGVVVLSRTLARVEAPHGITVNVVSPGLMDNGSLSDEEREKISNGVPAGRPGLPSDVAGAVAYLASDSASYVTGANITVSGGWMV</sequence>
<organism evidence="2 3">
    <name type="scientific">candidate division TA06 bacterium DG_24</name>
    <dbReference type="NCBI Taxonomy" id="1703770"/>
    <lineage>
        <taxon>Bacteria</taxon>
        <taxon>Bacteria division TA06</taxon>
    </lineage>
</organism>
<dbReference type="Pfam" id="PF13561">
    <property type="entry name" value="adh_short_C2"/>
    <property type="match status" value="1"/>
</dbReference>
<dbReference type="PRINTS" id="PR00081">
    <property type="entry name" value="GDHRDH"/>
</dbReference>
<dbReference type="InterPro" id="IPR036291">
    <property type="entry name" value="NAD(P)-bd_dom_sf"/>
</dbReference>
<evidence type="ECO:0000256" key="1">
    <source>
        <dbReference type="ARBA" id="ARBA00006484"/>
    </source>
</evidence>
<comment type="caution">
    <text evidence="2">The sequence shown here is derived from an EMBL/GenBank/DDBJ whole genome shotgun (WGS) entry which is preliminary data.</text>
</comment>
<dbReference type="STRING" id="1703770.AMJ39_05885"/>
<name>A0A0S7WSU2_UNCT6</name>